<accession>A0A853DEM7</accession>
<sequence length="330" mass="34071">MIVAALIACLGAGIALALAAPVLGRSMRPAPATVLLTAGAFVVSAGTGFIACVMCFETIAGIPAIAAACGWSARQLHSSSPAPWAGMLAGAVVSVLLARSLISVVGEGRSLWQSAAACRRMPNVAGLVIIPELESPRAIAGFPGRVVVGAPVLAALGPRHRQALIAHEQAHLIAHHHAYLQLVEVATAANPILRPVRRAVRLSTERWADEIAADQIGDRRVVAGAIVAAATVTSADATITRLAFAQDEVAYRVQVLLQPRRRSLPAAAVLGALLVVVPAGAVATTAHITEGTFERAHARLVHPHAPLTRWVHSVVVTAHPAGPMPDTAAQ</sequence>
<proteinExistence type="predicted"/>
<evidence type="ECO:0000313" key="2">
    <source>
        <dbReference type="EMBL" id="NYJ75922.1"/>
    </source>
</evidence>
<dbReference type="PANTHER" id="PTHR34978:SF3">
    <property type="entry name" value="SLR0241 PROTEIN"/>
    <property type="match status" value="1"/>
</dbReference>
<protein>
    <recommendedName>
        <fullName evidence="4">Peptidase M48 domain-containing protein</fullName>
    </recommendedName>
</protein>
<comment type="caution">
    <text evidence="2">The sequence shown here is derived from an EMBL/GenBank/DDBJ whole genome shotgun (WGS) entry which is preliminary data.</text>
</comment>
<dbReference type="Gene3D" id="3.30.2010.10">
    <property type="entry name" value="Metalloproteases ('zincins'), catalytic domain"/>
    <property type="match status" value="1"/>
</dbReference>
<feature type="transmembrane region" description="Helical" evidence="1">
    <location>
        <begin position="264"/>
        <end position="283"/>
    </location>
</feature>
<evidence type="ECO:0000313" key="3">
    <source>
        <dbReference type="Proteomes" id="UP000571817"/>
    </source>
</evidence>
<dbReference type="AlphaFoldDB" id="A0A853DEM7"/>
<keyword evidence="1" id="KW-0472">Membrane</keyword>
<dbReference type="RefSeq" id="WP_179482960.1">
    <property type="nucleotide sequence ID" value="NZ_JACCFW010000001.1"/>
</dbReference>
<organism evidence="2 3">
    <name type="scientific">Allobranchiibius huperziae</name>
    <dbReference type="NCBI Taxonomy" id="1874116"/>
    <lineage>
        <taxon>Bacteria</taxon>
        <taxon>Bacillati</taxon>
        <taxon>Actinomycetota</taxon>
        <taxon>Actinomycetes</taxon>
        <taxon>Micrococcales</taxon>
        <taxon>Dermacoccaceae</taxon>
        <taxon>Allobranchiibius</taxon>
    </lineage>
</organism>
<dbReference type="EMBL" id="JACCFW010000001">
    <property type="protein sequence ID" value="NYJ75922.1"/>
    <property type="molecule type" value="Genomic_DNA"/>
</dbReference>
<dbReference type="PANTHER" id="PTHR34978">
    <property type="entry name" value="POSSIBLE SENSOR-TRANSDUCER PROTEIN BLAR"/>
    <property type="match status" value="1"/>
</dbReference>
<keyword evidence="1" id="KW-1133">Transmembrane helix</keyword>
<gene>
    <name evidence="2" type="ORF">HNR15_002885</name>
</gene>
<keyword evidence="3" id="KW-1185">Reference proteome</keyword>
<reference evidence="2 3" key="1">
    <citation type="submission" date="2020-07" db="EMBL/GenBank/DDBJ databases">
        <title>Sequencing the genomes of 1000 actinobacteria strains.</title>
        <authorList>
            <person name="Klenk H.-P."/>
        </authorList>
    </citation>
    <scope>NUCLEOTIDE SEQUENCE [LARGE SCALE GENOMIC DNA]</scope>
    <source>
        <strain evidence="2 3">DSM 29531</strain>
    </source>
</reference>
<evidence type="ECO:0008006" key="4">
    <source>
        <dbReference type="Google" id="ProtNLM"/>
    </source>
</evidence>
<name>A0A853DEM7_9MICO</name>
<dbReference type="Proteomes" id="UP000571817">
    <property type="component" value="Unassembled WGS sequence"/>
</dbReference>
<feature type="transmembrane region" description="Helical" evidence="1">
    <location>
        <begin position="29"/>
        <end position="51"/>
    </location>
</feature>
<evidence type="ECO:0000256" key="1">
    <source>
        <dbReference type="SAM" id="Phobius"/>
    </source>
</evidence>
<keyword evidence="1" id="KW-0812">Transmembrane</keyword>
<dbReference type="InterPro" id="IPR052173">
    <property type="entry name" value="Beta-lactam_resp_regulator"/>
</dbReference>